<dbReference type="InterPro" id="IPR026870">
    <property type="entry name" value="Zinc_ribbon_dom"/>
</dbReference>
<name>A0A7Z2VPC5_9BACL</name>
<evidence type="ECO:0000313" key="4">
    <source>
        <dbReference type="Proteomes" id="UP000502248"/>
    </source>
</evidence>
<keyword evidence="4" id="KW-1185">Reference proteome</keyword>
<dbReference type="RefSeq" id="WP_169282933.1">
    <property type="nucleotide sequence ID" value="NZ_CP051680.1"/>
</dbReference>
<evidence type="ECO:0000259" key="2">
    <source>
        <dbReference type="Pfam" id="PF13240"/>
    </source>
</evidence>
<feature type="transmembrane region" description="Helical" evidence="1">
    <location>
        <begin position="64"/>
        <end position="83"/>
    </location>
</feature>
<protein>
    <submittedName>
        <fullName evidence="3">DUF4878 domain-containing protein</fullName>
    </submittedName>
</protein>
<proteinExistence type="predicted"/>
<dbReference type="KEGG" id="cheb:HH215_28285"/>
<dbReference type="Gene3D" id="3.10.450.50">
    <property type="match status" value="1"/>
</dbReference>
<sequence>MYCVNCGEKLVQSAISCPSCGSVVRQAYDIPEGMAAKEETPEQQSWVTQPETRSYGLSDQSKKLILVGMGAIAIVFLIFRFAGGAGSQATPEKTVKGFLSAVMKEDAKEMTSYLSITYEDFPNVSDKDSFIAMQEEQFKSGGMDLQDYEIMDVKINEDKATVDYEIEYVVNGMKQTQEDSFNLVKTKRKWYIFIDLNL</sequence>
<dbReference type="Pfam" id="PF13240">
    <property type="entry name" value="Zn_Ribbon_1"/>
    <property type="match status" value="1"/>
</dbReference>
<keyword evidence="1" id="KW-0812">Transmembrane</keyword>
<evidence type="ECO:0000256" key="1">
    <source>
        <dbReference type="SAM" id="Phobius"/>
    </source>
</evidence>
<accession>A0A7Z2VPC5</accession>
<gene>
    <name evidence="3" type="ORF">HH215_28285</name>
</gene>
<keyword evidence="1" id="KW-1133">Transmembrane helix</keyword>
<keyword evidence="1" id="KW-0472">Membrane</keyword>
<dbReference type="Proteomes" id="UP000502248">
    <property type="component" value="Chromosome"/>
</dbReference>
<dbReference type="AlphaFoldDB" id="A0A7Z2VPC5"/>
<evidence type="ECO:0000313" key="3">
    <source>
        <dbReference type="EMBL" id="QJD86687.1"/>
    </source>
</evidence>
<dbReference type="EMBL" id="CP051680">
    <property type="protein sequence ID" value="QJD86687.1"/>
    <property type="molecule type" value="Genomic_DNA"/>
</dbReference>
<reference evidence="3 4" key="1">
    <citation type="submission" date="2020-04" db="EMBL/GenBank/DDBJ databases">
        <title>Genome sequencing of novel species.</title>
        <authorList>
            <person name="Heo J."/>
            <person name="Kim S.-J."/>
            <person name="Kim J.-S."/>
            <person name="Hong S.-B."/>
            <person name="Kwon S.-W."/>
        </authorList>
    </citation>
    <scope>NUCLEOTIDE SEQUENCE [LARGE SCALE GENOMIC DNA]</scope>
    <source>
        <strain evidence="3 4">MFER-1</strain>
    </source>
</reference>
<feature type="domain" description="Zinc-ribbon" evidence="2">
    <location>
        <begin position="2"/>
        <end position="22"/>
    </location>
</feature>
<organism evidence="3 4">
    <name type="scientific">Cohnella herbarum</name>
    <dbReference type="NCBI Taxonomy" id="2728023"/>
    <lineage>
        <taxon>Bacteria</taxon>
        <taxon>Bacillati</taxon>
        <taxon>Bacillota</taxon>
        <taxon>Bacilli</taxon>
        <taxon>Bacillales</taxon>
        <taxon>Paenibacillaceae</taxon>
        <taxon>Cohnella</taxon>
    </lineage>
</organism>